<comment type="caution">
    <text evidence="1">The sequence shown here is derived from an EMBL/GenBank/DDBJ whole genome shotgun (WGS) entry which is preliminary data.</text>
</comment>
<name>A0A9W6T8I7_AMBMO</name>
<evidence type="ECO:0000313" key="2">
    <source>
        <dbReference type="Proteomes" id="UP001165063"/>
    </source>
</evidence>
<dbReference type="AlphaFoldDB" id="A0A9W6T8I7"/>
<reference evidence="1" key="1">
    <citation type="submission" date="2023-04" db="EMBL/GenBank/DDBJ databases">
        <title>Ambrosiozyma monospora NBRC 1965.</title>
        <authorList>
            <person name="Ichikawa N."/>
            <person name="Sato H."/>
            <person name="Tonouchi N."/>
        </authorList>
    </citation>
    <scope>NUCLEOTIDE SEQUENCE</scope>
    <source>
        <strain evidence="1">NBRC 1965</strain>
    </source>
</reference>
<protein>
    <submittedName>
        <fullName evidence="1">Unnamed protein product</fullName>
    </submittedName>
</protein>
<gene>
    <name evidence="1" type="ORF">Amon01_000982000</name>
</gene>
<proteinExistence type="predicted"/>
<organism evidence="1 2">
    <name type="scientific">Ambrosiozyma monospora</name>
    <name type="common">Yeast</name>
    <name type="synonym">Endomycopsis monosporus</name>
    <dbReference type="NCBI Taxonomy" id="43982"/>
    <lineage>
        <taxon>Eukaryota</taxon>
        <taxon>Fungi</taxon>
        <taxon>Dikarya</taxon>
        <taxon>Ascomycota</taxon>
        <taxon>Saccharomycotina</taxon>
        <taxon>Pichiomycetes</taxon>
        <taxon>Pichiales</taxon>
        <taxon>Pichiaceae</taxon>
        <taxon>Ambrosiozyma</taxon>
    </lineage>
</organism>
<dbReference type="EMBL" id="BSXU01014043">
    <property type="protein sequence ID" value="GME80186.1"/>
    <property type="molecule type" value="Genomic_DNA"/>
</dbReference>
<evidence type="ECO:0000313" key="1">
    <source>
        <dbReference type="EMBL" id="GME80186.1"/>
    </source>
</evidence>
<keyword evidence="2" id="KW-1185">Reference proteome</keyword>
<accession>A0A9W6T8I7</accession>
<sequence length="123" mass="14285">MLAEPQRQAFVDAQREVTLTQNLIYIPVFKGRLNASEARVYVNKVRDFITIKNIVDDASKKIVLGIKLADQAATWFNDHRDVDETFDELADKFIRRFTPAGTETRNIQTYLTMKHTSYNRFTV</sequence>
<dbReference type="Proteomes" id="UP001165063">
    <property type="component" value="Unassembled WGS sequence"/>
</dbReference>